<organism evidence="1 2">
    <name type="scientific">SAR92 clade bacterium H455</name>
    <dbReference type="NCBI Taxonomy" id="2974818"/>
    <lineage>
        <taxon>Bacteria</taxon>
        <taxon>Pseudomonadati</taxon>
        <taxon>Pseudomonadota</taxon>
        <taxon>Gammaproteobacteria</taxon>
        <taxon>Cellvibrionales</taxon>
        <taxon>Porticoccaceae</taxon>
        <taxon>SAR92 clade</taxon>
    </lineage>
</organism>
<gene>
    <name evidence="1" type="ORF">NYF23_09315</name>
</gene>
<evidence type="ECO:0000313" key="1">
    <source>
        <dbReference type="EMBL" id="UVW34220.1"/>
    </source>
</evidence>
<name>A0ABY5TKC8_9GAMM</name>
<dbReference type="InterPro" id="IPR046651">
    <property type="entry name" value="DUF6763"/>
</dbReference>
<dbReference type="EMBL" id="CP103416">
    <property type="protein sequence ID" value="UVW34220.1"/>
    <property type="molecule type" value="Genomic_DNA"/>
</dbReference>
<protein>
    <submittedName>
        <fullName evidence="1">Uncharacterized protein</fullName>
    </submittedName>
</protein>
<accession>A0ABY5TKC8</accession>
<dbReference type="Proteomes" id="UP001059934">
    <property type="component" value="Chromosome"/>
</dbReference>
<keyword evidence="2" id="KW-1185">Reference proteome</keyword>
<proteinExistence type="predicted"/>
<reference evidence="1" key="1">
    <citation type="submission" date="2022-08" db="EMBL/GenBank/DDBJ databases">
        <title>Catabolic pathway analysis in culturable SAR92 clade bacteria reveals their overlooked roles in DMSP degradation in coastal seas.</title>
        <authorList>
            <person name="He X."/>
            <person name="Zhang X."/>
            <person name="Zhang Y."/>
        </authorList>
    </citation>
    <scope>NUCLEOTIDE SEQUENCE</scope>
    <source>
        <strain evidence="1">H455</strain>
    </source>
</reference>
<sequence length="97" mass="11228">MASSIPMINQRYQEVVTNRTFEVLSVNEYLAVIDLHYDDGELDQISLDDWSQMVVIPPSEVYNQAATLALEDRAQMPWATDLDEAMQSDYMFGWDEF</sequence>
<dbReference type="Pfam" id="PF20549">
    <property type="entry name" value="DUF6763"/>
    <property type="match status" value="1"/>
</dbReference>
<evidence type="ECO:0000313" key="2">
    <source>
        <dbReference type="Proteomes" id="UP001059934"/>
    </source>
</evidence>